<dbReference type="CDD" id="cd06171">
    <property type="entry name" value="Sigma70_r4"/>
    <property type="match status" value="1"/>
</dbReference>
<feature type="domain" description="RNA polymerase sigma-70 region 2" evidence="5">
    <location>
        <begin position="29"/>
        <end position="95"/>
    </location>
</feature>
<dbReference type="InterPro" id="IPR039425">
    <property type="entry name" value="RNA_pol_sigma-70-like"/>
</dbReference>
<dbReference type="InterPro" id="IPR007627">
    <property type="entry name" value="RNA_pol_sigma70_r2"/>
</dbReference>
<dbReference type="Gene3D" id="1.10.1740.10">
    <property type="match status" value="1"/>
</dbReference>
<dbReference type="InterPro" id="IPR036388">
    <property type="entry name" value="WH-like_DNA-bd_sf"/>
</dbReference>
<evidence type="ECO:0000313" key="7">
    <source>
        <dbReference type="EMBL" id="GGZ59432.1"/>
    </source>
</evidence>
<dbReference type="AlphaFoldDB" id="A0A8H9M3Z5"/>
<dbReference type="Pfam" id="PF08281">
    <property type="entry name" value="Sigma70_r4_2"/>
    <property type="match status" value="1"/>
</dbReference>
<organism evidence="7 8">
    <name type="scientific">Paraglaciecola chathamensis</name>
    <dbReference type="NCBI Taxonomy" id="368405"/>
    <lineage>
        <taxon>Bacteria</taxon>
        <taxon>Pseudomonadati</taxon>
        <taxon>Pseudomonadota</taxon>
        <taxon>Gammaproteobacteria</taxon>
        <taxon>Alteromonadales</taxon>
        <taxon>Alteromonadaceae</taxon>
        <taxon>Paraglaciecola</taxon>
    </lineage>
</organism>
<keyword evidence="3" id="KW-0731">Sigma factor</keyword>
<dbReference type="InterPro" id="IPR013249">
    <property type="entry name" value="RNA_pol_sigma70_r4_t2"/>
</dbReference>
<evidence type="ECO:0000256" key="4">
    <source>
        <dbReference type="ARBA" id="ARBA00023163"/>
    </source>
</evidence>
<keyword evidence="4" id="KW-0804">Transcription</keyword>
<dbReference type="GO" id="GO:0006352">
    <property type="term" value="P:DNA-templated transcription initiation"/>
    <property type="evidence" value="ECO:0007669"/>
    <property type="project" value="InterPro"/>
</dbReference>
<feature type="domain" description="RNA polymerase sigma factor 70 region 4 type 2" evidence="6">
    <location>
        <begin position="124"/>
        <end position="175"/>
    </location>
</feature>
<evidence type="ECO:0000259" key="6">
    <source>
        <dbReference type="Pfam" id="PF08281"/>
    </source>
</evidence>
<dbReference type="Pfam" id="PF04542">
    <property type="entry name" value="Sigma70_r2"/>
    <property type="match status" value="1"/>
</dbReference>
<dbReference type="PANTHER" id="PTHR43133">
    <property type="entry name" value="RNA POLYMERASE ECF-TYPE SIGMA FACTO"/>
    <property type="match status" value="1"/>
</dbReference>
<proteinExistence type="inferred from homology"/>
<dbReference type="InterPro" id="IPR014284">
    <property type="entry name" value="RNA_pol_sigma-70_dom"/>
</dbReference>
<dbReference type="GO" id="GO:0016987">
    <property type="term" value="F:sigma factor activity"/>
    <property type="evidence" value="ECO:0007669"/>
    <property type="project" value="UniProtKB-KW"/>
</dbReference>
<name>A0A8H9M3Z5_9ALTE</name>
<dbReference type="EMBL" id="BMZC01000004">
    <property type="protein sequence ID" value="GGZ59432.1"/>
    <property type="molecule type" value="Genomic_DNA"/>
</dbReference>
<reference evidence="7" key="2">
    <citation type="submission" date="2020-09" db="EMBL/GenBank/DDBJ databases">
        <authorList>
            <person name="Sun Q."/>
            <person name="Kim S."/>
        </authorList>
    </citation>
    <scope>NUCLEOTIDE SEQUENCE</scope>
    <source>
        <strain evidence="7">KCTC 32337</strain>
    </source>
</reference>
<comment type="caution">
    <text evidence="7">The sequence shown here is derived from an EMBL/GenBank/DDBJ whole genome shotgun (WGS) entry which is preliminary data.</text>
</comment>
<accession>A0A8H9M3Z5</accession>
<evidence type="ECO:0000256" key="1">
    <source>
        <dbReference type="ARBA" id="ARBA00010641"/>
    </source>
</evidence>
<dbReference type="InterPro" id="IPR013324">
    <property type="entry name" value="RNA_pol_sigma_r3/r4-like"/>
</dbReference>
<dbReference type="SUPFAM" id="SSF88659">
    <property type="entry name" value="Sigma3 and sigma4 domains of RNA polymerase sigma factors"/>
    <property type="match status" value="1"/>
</dbReference>
<comment type="similarity">
    <text evidence="1">Belongs to the sigma-70 factor family. ECF subfamily.</text>
</comment>
<evidence type="ECO:0000256" key="2">
    <source>
        <dbReference type="ARBA" id="ARBA00023015"/>
    </source>
</evidence>
<protein>
    <submittedName>
        <fullName evidence="7">RNA polymerase sigma factor</fullName>
    </submittedName>
</protein>
<dbReference type="Gene3D" id="1.10.10.10">
    <property type="entry name" value="Winged helix-like DNA-binding domain superfamily/Winged helix DNA-binding domain"/>
    <property type="match status" value="1"/>
</dbReference>
<dbReference type="Proteomes" id="UP000622604">
    <property type="component" value="Unassembled WGS sequence"/>
</dbReference>
<gene>
    <name evidence="7" type="ORF">GCM10011274_16820</name>
</gene>
<evidence type="ECO:0000313" key="8">
    <source>
        <dbReference type="Proteomes" id="UP000622604"/>
    </source>
</evidence>
<dbReference type="SUPFAM" id="SSF88946">
    <property type="entry name" value="Sigma2 domain of RNA polymerase sigma factors"/>
    <property type="match status" value="1"/>
</dbReference>
<sequence length="181" mass="20638">MREDTMEQDPMLSLLSATAQGDKKAFAELYQASSKQLYAVSLKMLKRKELAEEALQEAYVRIWHNASQYRTGKGTVLTWMISIARYRALDILRYHSVRKEEALSDNQVAVAPSSEPMTETQQGLLEKCMGSLDVQQRQAIHLAYFNGMSHHEVTAHLDLPLGTIKSWIRRGLQSLQRCLKL</sequence>
<evidence type="ECO:0000256" key="3">
    <source>
        <dbReference type="ARBA" id="ARBA00023082"/>
    </source>
</evidence>
<reference evidence="7" key="1">
    <citation type="journal article" date="2014" name="Int. J. Syst. Evol. Microbiol.">
        <title>Complete genome sequence of Corynebacterium casei LMG S-19264T (=DSM 44701T), isolated from a smear-ripened cheese.</title>
        <authorList>
            <consortium name="US DOE Joint Genome Institute (JGI-PGF)"/>
            <person name="Walter F."/>
            <person name="Albersmeier A."/>
            <person name="Kalinowski J."/>
            <person name="Ruckert C."/>
        </authorList>
    </citation>
    <scope>NUCLEOTIDE SEQUENCE</scope>
    <source>
        <strain evidence="7">KCTC 32337</strain>
    </source>
</reference>
<dbReference type="GO" id="GO:0003677">
    <property type="term" value="F:DNA binding"/>
    <property type="evidence" value="ECO:0007669"/>
    <property type="project" value="InterPro"/>
</dbReference>
<evidence type="ECO:0000259" key="5">
    <source>
        <dbReference type="Pfam" id="PF04542"/>
    </source>
</evidence>
<dbReference type="NCBIfam" id="TIGR02937">
    <property type="entry name" value="sigma70-ECF"/>
    <property type="match status" value="1"/>
</dbReference>
<dbReference type="PANTHER" id="PTHR43133:SF62">
    <property type="entry name" value="RNA POLYMERASE SIGMA FACTOR SIGZ"/>
    <property type="match status" value="1"/>
</dbReference>
<dbReference type="InterPro" id="IPR013325">
    <property type="entry name" value="RNA_pol_sigma_r2"/>
</dbReference>
<keyword evidence="2" id="KW-0805">Transcription regulation</keyword>